<evidence type="ECO:0000256" key="1">
    <source>
        <dbReference type="SAM" id="MobiDB-lite"/>
    </source>
</evidence>
<evidence type="ECO:0000313" key="4">
    <source>
        <dbReference type="Proteomes" id="UP001596337"/>
    </source>
</evidence>
<evidence type="ECO:0000259" key="2">
    <source>
        <dbReference type="Pfam" id="PF01551"/>
    </source>
</evidence>
<feature type="domain" description="M23ase beta-sheet core" evidence="2">
    <location>
        <begin position="147"/>
        <end position="243"/>
    </location>
</feature>
<dbReference type="RefSeq" id="WP_345404403.1">
    <property type="nucleotide sequence ID" value="NZ_BAABLA010000117.1"/>
</dbReference>
<accession>A0ABW2C9P0</accession>
<organism evidence="3 4">
    <name type="scientific">Haloechinothrix salitolerans</name>
    <dbReference type="NCBI Taxonomy" id="926830"/>
    <lineage>
        <taxon>Bacteria</taxon>
        <taxon>Bacillati</taxon>
        <taxon>Actinomycetota</taxon>
        <taxon>Actinomycetes</taxon>
        <taxon>Pseudonocardiales</taxon>
        <taxon>Pseudonocardiaceae</taxon>
        <taxon>Haloechinothrix</taxon>
    </lineage>
</organism>
<dbReference type="Gene3D" id="2.70.70.10">
    <property type="entry name" value="Glucose Permease (Domain IIA)"/>
    <property type="match status" value="1"/>
</dbReference>
<sequence>MERALEGAVTRVRGTHRLSPPSSALRGRMVVAAVAAGAFAAATTGQALQGVTSESDVTPLANSSDLNGASGVGGDTPVAAPAVLPADGAEDASAEVRKVAQSKKVTEARKQREAEARQARLEAMKPDTVAPVEGVLTSVFGARWGTTHYGIDVAAPIGTPIHAVEDGVVIEAGAASGFGLWVRVQHEDGSVSVYGHINSYYVAEGQRVEAGQAIAEVGNRGQSTGPHLHFEVWTHEDGTKIDPLSWLAERGVHL</sequence>
<dbReference type="CDD" id="cd12797">
    <property type="entry name" value="M23_peptidase"/>
    <property type="match status" value="1"/>
</dbReference>
<protein>
    <submittedName>
        <fullName evidence="3">M23 family metallopeptidase</fullName>
        <ecNumber evidence="3">3.4.24.-</ecNumber>
    </submittedName>
</protein>
<dbReference type="InterPro" id="IPR011055">
    <property type="entry name" value="Dup_hybrid_motif"/>
</dbReference>
<dbReference type="Pfam" id="PF01551">
    <property type="entry name" value="Peptidase_M23"/>
    <property type="match status" value="1"/>
</dbReference>
<proteinExistence type="predicted"/>
<dbReference type="GO" id="GO:0016787">
    <property type="term" value="F:hydrolase activity"/>
    <property type="evidence" value="ECO:0007669"/>
    <property type="project" value="UniProtKB-KW"/>
</dbReference>
<feature type="compositionally biased region" description="Polar residues" evidence="1">
    <location>
        <begin position="56"/>
        <end position="67"/>
    </location>
</feature>
<dbReference type="InterPro" id="IPR050570">
    <property type="entry name" value="Cell_wall_metabolism_enzyme"/>
</dbReference>
<comment type="caution">
    <text evidence="3">The sequence shown here is derived from an EMBL/GenBank/DDBJ whole genome shotgun (WGS) entry which is preliminary data.</text>
</comment>
<reference evidence="4" key="1">
    <citation type="journal article" date="2019" name="Int. J. Syst. Evol. Microbiol.">
        <title>The Global Catalogue of Microorganisms (GCM) 10K type strain sequencing project: providing services to taxonomists for standard genome sequencing and annotation.</title>
        <authorList>
            <consortium name="The Broad Institute Genomics Platform"/>
            <consortium name="The Broad Institute Genome Sequencing Center for Infectious Disease"/>
            <person name="Wu L."/>
            <person name="Ma J."/>
        </authorList>
    </citation>
    <scope>NUCLEOTIDE SEQUENCE [LARGE SCALE GENOMIC DNA]</scope>
    <source>
        <strain evidence="4">KCTC 32255</strain>
    </source>
</reference>
<dbReference type="SUPFAM" id="SSF51261">
    <property type="entry name" value="Duplicated hybrid motif"/>
    <property type="match status" value="1"/>
</dbReference>
<dbReference type="EMBL" id="JBHSXX010000001">
    <property type="protein sequence ID" value="MFC6871278.1"/>
    <property type="molecule type" value="Genomic_DNA"/>
</dbReference>
<gene>
    <name evidence="3" type="ORF">ACFQGD_29560</name>
</gene>
<keyword evidence="3" id="KW-0378">Hydrolase</keyword>
<keyword evidence="4" id="KW-1185">Reference proteome</keyword>
<feature type="region of interest" description="Disordered" evidence="1">
    <location>
        <begin position="56"/>
        <end position="82"/>
    </location>
</feature>
<evidence type="ECO:0000313" key="3">
    <source>
        <dbReference type="EMBL" id="MFC6871278.1"/>
    </source>
</evidence>
<dbReference type="PANTHER" id="PTHR21666:SF270">
    <property type="entry name" value="MUREIN HYDROLASE ACTIVATOR ENVC"/>
    <property type="match status" value="1"/>
</dbReference>
<dbReference type="PANTHER" id="PTHR21666">
    <property type="entry name" value="PEPTIDASE-RELATED"/>
    <property type="match status" value="1"/>
</dbReference>
<name>A0ABW2C9P0_9PSEU</name>
<dbReference type="Proteomes" id="UP001596337">
    <property type="component" value="Unassembled WGS sequence"/>
</dbReference>
<dbReference type="InterPro" id="IPR016047">
    <property type="entry name" value="M23ase_b-sheet_dom"/>
</dbReference>
<dbReference type="EC" id="3.4.24.-" evidence="3"/>